<feature type="region of interest" description="Disordered" evidence="1">
    <location>
        <begin position="273"/>
        <end position="321"/>
    </location>
</feature>
<feature type="compositionally biased region" description="Basic and acidic residues" evidence="1">
    <location>
        <begin position="299"/>
        <end position="312"/>
    </location>
</feature>
<feature type="compositionally biased region" description="Polar residues" evidence="1">
    <location>
        <begin position="111"/>
        <end position="127"/>
    </location>
</feature>
<evidence type="ECO:0000313" key="4">
    <source>
        <dbReference type="Proteomes" id="UP001161247"/>
    </source>
</evidence>
<feature type="compositionally biased region" description="Basic and acidic residues" evidence="1">
    <location>
        <begin position="273"/>
        <end position="289"/>
    </location>
</feature>
<evidence type="ECO:0000259" key="2">
    <source>
        <dbReference type="SMART" id="SM00496"/>
    </source>
</evidence>
<proteinExistence type="predicted"/>
<name>A0AAV1BZF9_OLDCO</name>
<feature type="domain" description="Nuclease associated modular" evidence="2">
    <location>
        <begin position="151"/>
        <end position="167"/>
    </location>
</feature>
<dbReference type="InterPro" id="IPR003611">
    <property type="entry name" value="NUMOD3"/>
</dbReference>
<keyword evidence="4" id="KW-1185">Reference proteome</keyword>
<reference evidence="3" key="1">
    <citation type="submission" date="2023-03" db="EMBL/GenBank/DDBJ databases">
        <authorList>
            <person name="Julca I."/>
        </authorList>
    </citation>
    <scope>NUCLEOTIDE SEQUENCE</scope>
</reference>
<gene>
    <name evidence="3" type="ORF">OLC1_LOCUS1276</name>
</gene>
<organism evidence="3 4">
    <name type="scientific">Oldenlandia corymbosa var. corymbosa</name>
    <dbReference type="NCBI Taxonomy" id="529605"/>
    <lineage>
        <taxon>Eukaryota</taxon>
        <taxon>Viridiplantae</taxon>
        <taxon>Streptophyta</taxon>
        <taxon>Embryophyta</taxon>
        <taxon>Tracheophyta</taxon>
        <taxon>Spermatophyta</taxon>
        <taxon>Magnoliopsida</taxon>
        <taxon>eudicotyledons</taxon>
        <taxon>Gunneridae</taxon>
        <taxon>Pentapetalae</taxon>
        <taxon>asterids</taxon>
        <taxon>lamiids</taxon>
        <taxon>Gentianales</taxon>
        <taxon>Rubiaceae</taxon>
        <taxon>Rubioideae</taxon>
        <taxon>Spermacoceae</taxon>
        <taxon>Hedyotis-Oldenlandia complex</taxon>
        <taxon>Oldenlandia</taxon>
    </lineage>
</organism>
<evidence type="ECO:0000256" key="1">
    <source>
        <dbReference type="SAM" id="MobiDB-lite"/>
    </source>
</evidence>
<feature type="domain" description="Nuclease associated modular" evidence="2">
    <location>
        <begin position="183"/>
        <end position="199"/>
    </location>
</feature>
<dbReference type="Proteomes" id="UP001161247">
    <property type="component" value="Chromosome 1"/>
</dbReference>
<dbReference type="EMBL" id="OX459118">
    <property type="protein sequence ID" value="CAI9088780.1"/>
    <property type="molecule type" value="Genomic_DNA"/>
</dbReference>
<evidence type="ECO:0000313" key="3">
    <source>
        <dbReference type="EMBL" id="CAI9088780.1"/>
    </source>
</evidence>
<dbReference type="PANTHER" id="PTHR34199">
    <property type="entry name" value="NUMOD3 MOTIF FAMILY PROTEIN, EXPRESSED"/>
    <property type="match status" value="1"/>
</dbReference>
<dbReference type="Pfam" id="PF07460">
    <property type="entry name" value="NUMOD3"/>
    <property type="match status" value="1"/>
</dbReference>
<sequence length="428" mass="49670">MMSPDKPRKLSTCHAHKESNLLIPLQKKTFLAPNCGYVVEFFGVKPHNTPLITAAFSRNKVSSLVTSGSLCVEPDHFTKLYANIGSKEVLHVVDSGLKGDSHFLEERSIVEDTQTNNSSDLPKSSNLKNERETERRRKIGIANKGKVPWNKGRKHSEETRKTISQRTKEAMRDPKVRKKISECSRSLSNETKAKISMSHRKLWEERLKWRRSREKIFQLWAENIARAAKVGHSDQEELEWDSFENIKREIHIEQLEQAALRAKEKEAARIRAEKAAKAREAKRNGLTEKKKNRGKKAKVVGELKRKAGKRSEEDEEELASNQELKLRRNLMKIRKQKSRLSHIDNQNRRSWEKLDVKLERMEQNHNLADQIRVAKCRRAELITQESLKYTSSNQRQENLNELNYEVQTRNKMVSVRSNPCRQGKSPNL</sequence>
<dbReference type="SMART" id="SM00496">
    <property type="entry name" value="IENR2"/>
    <property type="match status" value="2"/>
</dbReference>
<protein>
    <submittedName>
        <fullName evidence="3">OLC1v1023204C1</fullName>
    </submittedName>
</protein>
<feature type="region of interest" description="Disordered" evidence="1">
    <location>
        <begin position="108"/>
        <end position="187"/>
    </location>
</feature>
<dbReference type="PANTHER" id="PTHR34199:SF1">
    <property type="entry name" value="HISTONE-LYSINE N-METHYLTRANSFERASE, H3 LYSINE-79 SPECIFIC-LIKE PROTEIN"/>
    <property type="match status" value="1"/>
</dbReference>
<dbReference type="AlphaFoldDB" id="A0AAV1BZF9"/>
<dbReference type="GO" id="GO:0003677">
    <property type="term" value="F:DNA binding"/>
    <property type="evidence" value="ECO:0007669"/>
    <property type="project" value="InterPro"/>
</dbReference>
<accession>A0AAV1BZF9</accession>
<feature type="compositionally biased region" description="Basic and acidic residues" evidence="1">
    <location>
        <begin position="155"/>
        <end position="182"/>
    </location>
</feature>